<comment type="caution">
    <text evidence="2">The sequence shown here is derived from an EMBL/GenBank/DDBJ whole genome shotgun (WGS) entry which is preliminary data.</text>
</comment>
<gene>
    <name evidence="1" type="ORF">ENT99_07880</name>
    <name evidence="2" type="ORF">ENU64_01880</name>
</gene>
<dbReference type="EMBL" id="DTAU01000148">
    <property type="protein sequence ID" value="HFQ79595.1"/>
    <property type="molecule type" value="Genomic_DNA"/>
</dbReference>
<proteinExistence type="predicted"/>
<accession>A0A7J3MXJ6</accession>
<dbReference type="EMBL" id="DTDH01000055">
    <property type="protein sequence ID" value="HGT98166.1"/>
    <property type="molecule type" value="Genomic_DNA"/>
</dbReference>
<evidence type="ECO:0000313" key="2">
    <source>
        <dbReference type="EMBL" id="HGT98166.1"/>
    </source>
</evidence>
<reference evidence="2" key="1">
    <citation type="journal article" date="2020" name="mSystems">
        <title>Genome- and Community-Level Interaction Insights into Carbon Utilization and Element Cycling Functions of Hydrothermarchaeota in Hydrothermal Sediment.</title>
        <authorList>
            <person name="Zhou Z."/>
            <person name="Liu Y."/>
            <person name="Xu W."/>
            <person name="Pan J."/>
            <person name="Luo Z.H."/>
            <person name="Li M."/>
        </authorList>
    </citation>
    <scope>NUCLEOTIDE SEQUENCE [LARGE SCALE GENOMIC DNA]</scope>
    <source>
        <strain evidence="1">SpSt-629</strain>
        <strain evidence="2">SpSt-688</strain>
    </source>
</reference>
<organism evidence="2">
    <name type="scientific">Ignisphaera aggregans</name>
    <dbReference type="NCBI Taxonomy" id="334771"/>
    <lineage>
        <taxon>Archaea</taxon>
        <taxon>Thermoproteota</taxon>
        <taxon>Thermoprotei</taxon>
        <taxon>Desulfurococcales</taxon>
        <taxon>Desulfurococcaceae</taxon>
        <taxon>Ignisphaera</taxon>
    </lineage>
</organism>
<name>A0A7J3MXJ6_9CREN</name>
<protein>
    <submittedName>
        <fullName evidence="2">Uncharacterized protein</fullName>
    </submittedName>
</protein>
<evidence type="ECO:0000313" key="1">
    <source>
        <dbReference type="EMBL" id="HFQ79595.1"/>
    </source>
</evidence>
<sequence length="75" mass="8814">MKSFIGLNLNTEIHAPFKYIDLALARILHKYWKIRDATKSLMFIRAKKSREDLENIADVSRSILNILRVTRISKQ</sequence>
<dbReference type="AlphaFoldDB" id="A0A7J3MXJ6"/>